<dbReference type="Ensembl" id="ENSCPIT00010011834.1">
    <property type="protein sequence ID" value="ENSCPIP00010010040.1"/>
    <property type="gene ID" value="ENSCPIG00010007639.1"/>
</dbReference>
<evidence type="ECO:0000313" key="5">
    <source>
        <dbReference type="Ensembl" id="ENSCPIP00010010040.1"/>
    </source>
</evidence>
<feature type="domain" description="WASH complex subunit 7 central" evidence="2">
    <location>
        <begin position="583"/>
        <end position="926"/>
    </location>
</feature>
<dbReference type="GO" id="GO:0005768">
    <property type="term" value="C:endosome"/>
    <property type="evidence" value="ECO:0007669"/>
    <property type="project" value="TreeGrafter"/>
</dbReference>
<dbReference type="InterPro" id="IPR028191">
    <property type="entry name" value="WASH-4_N"/>
</dbReference>
<dbReference type="InterPro" id="IPR028282">
    <property type="entry name" value="WASH-7_central"/>
</dbReference>
<dbReference type="GO" id="GO:0016197">
    <property type="term" value="P:endosomal transport"/>
    <property type="evidence" value="ECO:0007669"/>
    <property type="project" value="TreeGrafter"/>
</dbReference>
<evidence type="ECO:0000259" key="2">
    <source>
        <dbReference type="Pfam" id="PF14744"/>
    </source>
</evidence>
<feature type="domain" description="WASH complex subunit 4 N-terminal" evidence="3">
    <location>
        <begin position="469"/>
        <end position="581"/>
    </location>
</feature>
<dbReference type="AlphaFoldDB" id="A0A8C3LGH6"/>
<sequence length="1131" mass="131828">MYTSKIFFNKPLKCLLFFHIWGLFEMDTELDDWFSTKKKIHAEVQLKNYGKFLEEYASQLKRIEDALDDSIGDVWDFSLDPIALKLLPYEQSSLLELIKTENKVLNKVITVYAALCCEIKKLKYEAETKFYNGLLFYGEGATDSSMVEGDCQIQMGRFVSFLQELSCFVTRCYEVVVNVVHQLAMLYHLLCKLLTVLITLDEIIDNHGTLKDHWTMYKRLLKSVHHNPSKFGIQEDKLKPFEKLLLKLECQLLDGMIFQACIEQQFDSINGGVSVSKNSAFAEEFAHALRTAFANVEGKLGEPSEIDQRDKYVGICGLFVLHFQIFRTIDKKFYKSLLDVCKKVPAITLTANIIWFADSFLIQKIPAAAKLLDKKSIHTIKTQRENFLQQKAQSLTKDMQSYYVFVSSWMTKMESILSKEQRMDKFAEDLSNRCNVFIQTNDHETNKQNLFTLVYGLIFFLFLITTSTVVFCMVVADSVTHISQHLQYQALHSISVAKKRVISDKKYSEQRLDVLSALVLAENTLNGPSTKQRRLIVSLALSVGTQMKTFKDEELLPLQLVLKKLDLISELTERVRAQCDCCFLYWHRAVFPIYLDDVYENAVDSARLHYMFSALRDCVPAMMHARHLESYEVLLECYDKEIMEVLNEHLLDKLCKEIEKDLRLSVHTHLKLDDRNPFRVGMKDLAHFFFLNPIRFFNRFIDIKAHVTHYLDKTFYNLTTVALHDWATYSEMRNLATQRYGLSMTEAHLPSQTLEQGLDVLEIMRNIHVFVSRYLYNLNNQIFIERTSNNKHLNTINIRHVANSIRTHGTGIMNTTVNFTYQFLRKKFYIFSQFMYDEHIKSRLIKDIRFFREVKDQNDHKYPFERADKFNRGIRKLGITPDGQSYLDQFRQLISQIGNAMGYVRMIRSGGLHCCSSAIRFVPDLEDIVNFEELVKEEGLSEETQKAARQLDSVLSDLTRNFAEGTEYFKMLVDVFAPEFRSPKNMHLRNFYIIVPPLTLNFVEHSISCKEKLNKKNKSGAAFTDDGFAMGVAYILKLLDQYQEFDSLHWFQSVREKYVKEIRAVAKQQNVQSINQDEKLLQTMNLTHKRLEVCLQEFELLYFSLSSARIFFRADKTAAEENQEKKEREGE</sequence>
<feature type="domain" description="WASH complex subunit 7 C-terminal" evidence="4">
    <location>
        <begin position="944"/>
        <end position="1113"/>
    </location>
</feature>
<keyword evidence="1" id="KW-0472">Membrane</keyword>
<evidence type="ECO:0000256" key="1">
    <source>
        <dbReference type="SAM" id="Phobius"/>
    </source>
</evidence>
<organism evidence="5 6">
    <name type="scientific">Chrysolophus pictus</name>
    <name type="common">Golden pheasant</name>
    <name type="synonym">Phasianus pictus</name>
    <dbReference type="NCBI Taxonomy" id="9089"/>
    <lineage>
        <taxon>Eukaryota</taxon>
        <taxon>Metazoa</taxon>
        <taxon>Chordata</taxon>
        <taxon>Craniata</taxon>
        <taxon>Vertebrata</taxon>
        <taxon>Euteleostomi</taxon>
        <taxon>Archelosauria</taxon>
        <taxon>Archosauria</taxon>
        <taxon>Dinosauria</taxon>
        <taxon>Saurischia</taxon>
        <taxon>Theropoda</taxon>
        <taxon>Coelurosauria</taxon>
        <taxon>Aves</taxon>
        <taxon>Neognathae</taxon>
        <taxon>Galloanserae</taxon>
        <taxon>Galliformes</taxon>
        <taxon>Phasianidae</taxon>
        <taxon>Phasianinae</taxon>
        <taxon>Chrysolophus</taxon>
    </lineage>
</organism>
<dbReference type="PANTHER" id="PTHR31409:SF0">
    <property type="entry name" value="WASH COMPLEX SUBUNIT 4"/>
    <property type="match status" value="1"/>
</dbReference>
<name>A0A8C3LGH6_CHRPC</name>
<protein>
    <submittedName>
        <fullName evidence="5">WASH complex subunit 4</fullName>
    </submittedName>
</protein>
<keyword evidence="1" id="KW-0812">Transmembrane</keyword>
<feature type="transmembrane region" description="Helical" evidence="1">
    <location>
        <begin position="453"/>
        <end position="476"/>
    </location>
</feature>
<dbReference type="Pfam" id="PF14744">
    <property type="entry name" value="WASH-7_mid"/>
    <property type="match status" value="1"/>
</dbReference>
<dbReference type="PANTHER" id="PTHR31409">
    <property type="entry name" value="WASH COMPLEX SUBUNIT 4"/>
    <property type="match status" value="1"/>
</dbReference>
<dbReference type="Pfam" id="PF14745">
    <property type="entry name" value="WASH-4_N"/>
    <property type="match status" value="2"/>
</dbReference>
<reference evidence="5" key="1">
    <citation type="submission" date="2025-08" db="UniProtKB">
        <authorList>
            <consortium name="Ensembl"/>
        </authorList>
    </citation>
    <scope>IDENTIFICATION</scope>
</reference>
<dbReference type="InterPro" id="IPR028283">
    <property type="entry name" value="WASH-7_C"/>
</dbReference>
<feature type="domain" description="WASH complex subunit 4 N-terminal" evidence="3">
    <location>
        <begin position="50"/>
        <end position="443"/>
    </location>
</feature>
<dbReference type="InterPro" id="IPR027307">
    <property type="entry name" value="WASH7"/>
</dbReference>
<dbReference type="GO" id="GO:0007032">
    <property type="term" value="P:endosome organization"/>
    <property type="evidence" value="ECO:0007669"/>
    <property type="project" value="TreeGrafter"/>
</dbReference>
<evidence type="ECO:0000259" key="4">
    <source>
        <dbReference type="Pfam" id="PF14746"/>
    </source>
</evidence>
<keyword evidence="1" id="KW-1133">Transmembrane helix</keyword>
<evidence type="ECO:0000313" key="6">
    <source>
        <dbReference type="Proteomes" id="UP000694543"/>
    </source>
</evidence>
<reference evidence="5" key="2">
    <citation type="submission" date="2025-09" db="UniProtKB">
        <authorList>
            <consortium name="Ensembl"/>
        </authorList>
    </citation>
    <scope>IDENTIFICATION</scope>
</reference>
<dbReference type="Pfam" id="PF14746">
    <property type="entry name" value="WASH-7_C"/>
    <property type="match status" value="1"/>
</dbReference>
<accession>A0A8C3LGH6</accession>
<evidence type="ECO:0000259" key="3">
    <source>
        <dbReference type="Pfam" id="PF14745"/>
    </source>
</evidence>
<dbReference type="GO" id="GO:0071203">
    <property type="term" value="C:WASH complex"/>
    <property type="evidence" value="ECO:0007669"/>
    <property type="project" value="InterPro"/>
</dbReference>
<dbReference type="Proteomes" id="UP000694543">
    <property type="component" value="Unplaced"/>
</dbReference>
<proteinExistence type="predicted"/>
<keyword evidence="6" id="KW-1185">Reference proteome</keyword>